<reference evidence="1 2" key="1">
    <citation type="submission" date="2024-03" db="EMBL/GenBank/DDBJ databases">
        <title>Ignisphaera cupida sp. nov., a hyperthermophilic hydrolytic archaeon from a hot spring of Kamchatka, and proposal of Ignisphaeraceae fam. nov.</title>
        <authorList>
            <person name="Podosokorskaya O.A."/>
            <person name="Elcheninov A.G."/>
            <person name="Maltseva A.I."/>
            <person name="Zayulina K.S."/>
            <person name="Novikov A."/>
            <person name="Merkel A.Y."/>
        </authorList>
    </citation>
    <scope>NUCLEOTIDE SEQUENCE [LARGE SCALE GENOMIC DNA]</scope>
    <source>
        <strain evidence="1 2">38H-sp</strain>
    </source>
</reference>
<dbReference type="EMBL" id="JBCHKQ010000002">
    <property type="protein sequence ID" value="MEM5948064.1"/>
    <property type="molecule type" value="Genomic_DNA"/>
</dbReference>
<sequence>MGLLKKVKEIETKNIAADNSSLFKKALKYKDNINILSRLGESAAEIEEEKKNYIRII</sequence>
<organism evidence="1 2">
    <name type="scientific">Rarispira pelagica</name>
    <dbReference type="NCBI Taxonomy" id="3141764"/>
    <lineage>
        <taxon>Bacteria</taxon>
        <taxon>Pseudomonadati</taxon>
        <taxon>Spirochaetota</taxon>
        <taxon>Spirochaetia</taxon>
        <taxon>Winmispirales</taxon>
        <taxon>Winmispiraceae</taxon>
        <taxon>Rarispira</taxon>
    </lineage>
</organism>
<proteinExistence type="predicted"/>
<keyword evidence="2" id="KW-1185">Reference proteome</keyword>
<gene>
    <name evidence="1" type="ORF">WKV44_05870</name>
</gene>
<name>A0ABU9UBM0_9SPIR</name>
<evidence type="ECO:0000313" key="2">
    <source>
        <dbReference type="Proteomes" id="UP001466331"/>
    </source>
</evidence>
<protein>
    <submittedName>
        <fullName evidence="1">Uncharacterized protein</fullName>
    </submittedName>
</protein>
<dbReference type="Proteomes" id="UP001466331">
    <property type="component" value="Unassembled WGS sequence"/>
</dbReference>
<dbReference type="RefSeq" id="WP_420069510.1">
    <property type="nucleotide sequence ID" value="NZ_JBCHKQ010000002.1"/>
</dbReference>
<accession>A0ABU9UBM0</accession>
<comment type="caution">
    <text evidence="1">The sequence shown here is derived from an EMBL/GenBank/DDBJ whole genome shotgun (WGS) entry which is preliminary data.</text>
</comment>
<evidence type="ECO:0000313" key="1">
    <source>
        <dbReference type="EMBL" id="MEM5948064.1"/>
    </source>
</evidence>